<protein>
    <submittedName>
        <fullName evidence="2">DUF4180 domain-containing protein</fullName>
    </submittedName>
</protein>
<dbReference type="RefSeq" id="WP_154332660.1">
    <property type="nucleotide sequence ID" value="NZ_VTFY01000002.1"/>
</dbReference>
<name>A0A6N7RM00_9ACTN</name>
<evidence type="ECO:0000259" key="1">
    <source>
        <dbReference type="Pfam" id="PF13788"/>
    </source>
</evidence>
<keyword evidence="3" id="KW-1185">Reference proteome</keyword>
<dbReference type="Proteomes" id="UP000438093">
    <property type="component" value="Unassembled WGS sequence"/>
</dbReference>
<comment type="caution">
    <text evidence="2">The sequence shown here is derived from an EMBL/GenBank/DDBJ whole genome shotgun (WGS) entry which is preliminary data.</text>
</comment>
<evidence type="ECO:0000313" key="3">
    <source>
        <dbReference type="Proteomes" id="UP000438093"/>
    </source>
</evidence>
<feature type="domain" description="DUF4180" evidence="1">
    <location>
        <begin position="12"/>
        <end position="120"/>
    </location>
</feature>
<accession>A0A6N7RM00</accession>
<proteinExistence type="predicted"/>
<sequence>MSIAYGRETFDGVVVAVVTGDDAAIADVQTALDAAMSAIYELDTNLIAFDKRVLSEDFFELRTGLAGEILQKFVDYRVRAAIYGDFSGYASEALKALMRESNRGRDVFFVETREEAVQRLAATASA</sequence>
<dbReference type="InterPro" id="IPR025438">
    <property type="entry name" value="DUF4180"/>
</dbReference>
<dbReference type="EMBL" id="VTFY01000002">
    <property type="protein sequence ID" value="MRX81788.1"/>
    <property type="molecule type" value="Genomic_DNA"/>
</dbReference>
<evidence type="ECO:0000313" key="2">
    <source>
        <dbReference type="EMBL" id="MRX81788.1"/>
    </source>
</evidence>
<reference evidence="3" key="1">
    <citation type="submission" date="2019-08" db="EMBL/GenBank/DDBJ databases">
        <title>Arthrobacter sp. nov., isolated from plateau pika and Tibetan wild ass.</title>
        <authorList>
            <person name="Ge Y."/>
        </authorList>
    </citation>
    <scope>NUCLEOTIDE SEQUENCE [LARGE SCALE GENOMIC DNA]</scope>
    <source>
        <strain evidence="3">HF-4214</strain>
    </source>
</reference>
<dbReference type="AlphaFoldDB" id="A0A6N7RM00"/>
<organism evidence="2 3">
    <name type="scientific">Eggerthella guodeyinii</name>
    <dbReference type="NCBI Taxonomy" id="2690837"/>
    <lineage>
        <taxon>Bacteria</taxon>
        <taxon>Bacillati</taxon>
        <taxon>Actinomycetota</taxon>
        <taxon>Coriobacteriia</taxon>
        <taxon>Eggerthellales</taxon>
        <taxon>Eggerthellaceae</taxon>
        <taxon>Eggerthella</taxon>
    </lineage>
</organism>
<dbReference type="Pfam" id="PF13788">
    <property type="entry name" value="DUF4180"/>
    <property type="match status" value="1"/>
</dbReference>
<gene>
    <name evidence="2" type="ORF">GJG86_04690</name>
</gene>